<evidence type="ECO:0000259" key="2">
    <source>
        <dbReference type="Pfam" id="PF00535"/>
    </source>
</evidence>
<evidence type="ECO:0008006" key="6">
    <source>
        <dbReference type="Google" id="ProtNLM"/>
    </source>
</evidence>
<keyword evidence="1" id="KW-0175">Coiled coil</keyword>
<organism evidence="4 5">
    <name type="scientific">Actinokineospora bangkokensis</name>
    <dbReference type="NCBI Taxonomy" id="1193682"/>
    <lineage>
        <taxon>Bacteria</taxon>
        <taxon>Bacillati</taxon>
        <taxon>Actinomycetota</taxon>
        <taxon>Actinomycetes</taxon>
        <taxon>Pseudonocardiales</taxon>
        <taxon>Pseudonocardiaceae</taxon>
        <taxon>Actinokineospora</taxon>
    </lineage>
</organism>
<feature type="domain" description="Glycosyltransferase 2-like" evidence="2">
    <location>
        <begin position="821"/>
        <end position="972"/>
    </location>
</feature>
<evidence type="ECO:0000259" key="3">
    <source>
        <dbReference type="Pfam" id="PF08241"/>
    </source>
</evidence>
<keyword evidence="5" id="KW-1185">Reference proteome</keyword>
<dbReference type="Pfam" id="PF08241">
    <property type="entry name" value="Methyltransf_11"/>
    <property type="match status" value="1"/>
</dbReference>
<dbReference type="SUPFAM" id="SSF53335">
    <property type="entry name" value="S-adenosyl-L-methionine-dependent methyltransferases"/>
    <property type="match status" value="1"/>
</dbReference>
<dbReference type="Gene3D" id="3.90.550.10">
    <property type="entry name" value="Spore Coat Polysaccharide Biosynthesis Protein SpsA, Chain A"/>
    <property type="match status" value="1"/>
</dbReference>
<dbReference type="OrthoDB" id="9815339at2"/>
<sequence>MTGSSDALAVLRAARDTSAGSAELAAAVRSWATAAHFSPARLGVLDPLRPLPGARVLHLGCGSGALVRALAEAGAVVTGCEPDPDLAEAARERCRDLPGVTVGGDEVLGGTWDVVLADGVDPRLPDLLAPRGLAVLLVANRMGLGQLIGAPAAPGAVTPGELAAALDAAGLTARRVVQAYPDVVLPRVLLDESLLARPDAAELVDKLVRHPLQGSAAGVDPLVSTREPHRLAVAAGAGPAVAPGSVVFAARDAAVLAERVHDGLAWLTANPRLPHWRRARRLDRDLVLRTTRGSGGAAGWLRQRVTDVEPLVPGRGLDALVLAALREHDLERAAALLAVWREHCLDGARELSDAHQRHPFLPGRAGVAVLPADRLDVHPGNLVVDADGVVRRVDDEWLAGTGVDAELVLLRALLEFAREVVGNAAEHPWRARTVHGVLTELCALSGVGQALRARWEELLSAEAQLQEAVHGRTAALIAAELAASARVEPPEPLWRVPGGVEELRADRARRHAADEALTERERELAAAREQLAELADRVALAEHGLTSANAALDTMDDRLALAFAEIADAVAEAGAAWESAARAAAETERAEASAAALAARLDRTAQRLAALESSRLVRQAHRALWPAARVARGVRDLALGRPGEESDGVLRRIGARSALAGSVLAAGRYRAAAARAREQHLHFDVPLPAGPVATGRGTVVELTGWVVHADVGVRALSFTLGGVEVAATYGLSRPDVAAALRADGVRAPEGSGFHARLPVPPGDGELPLTMVVELTDGTALRRDLDPVVVRTRPAARRLTGHWPGSGPKVAVCLALYEPDVKFLAAQLDSIRAQSHTNWFCLLVDDGSAPEVLDEVAGLIAGDPRFALVRTGENVGFYANFGRAFELAPADADAIAPADQDDVWYEDKLESLLAALADPAVQLVYADMRLIDEHDSVVEESFWASRVNQRDDLESLLLLNTVTGAASLMRADLVADKVLPLPPGTPSAFHDQWMAATAMLNGRIAFLDRPLHAYRQHSSNVSGRQDDRLDRDLPSGLALLKLARGGPVPPRLAAELDAVADFELRRLAQFARVLLLRNEVDPATRALLERLSQVEDSIRALVPTVARAARDGGRFTAGAERRLLAAALRRRALRGERLRIPPLVRPL</sequence>
<dbReference type="SUPFAM" id="SSF53448">
    <property type="entry name" value="Nucleotide-diphospho-sugar transferases"/>
    <property type="match status" value="1"/>
</dbReference>
<feature type="coiled-coil region" evidence="1">
    <location>
        <begin position="510"/>
        <end position="544"/>
    </location>
</feature>
<comment type="caution">
    <text evidence="4">The sequence shown here is derived from an EMBL/GenBank/DDBJ whole genome shotgun (WGS) entry which is preliminary data.</text>
</comment>
<evidence type="ECO:0000256" key="1">
    <source>
        <dbReference type="SAM" id="Coils"/>
    </source>
</evidence>
<gene>
    <name evidence="4" type="ORF">BJP25_00270</name>
</gene>
<dbReference type="RefSeq" id="WP_075972693.1">
    <property type="nucleotide sequence ID" value="NZ_MKQR01000001.1"/>
</dbReference>
<name>A0A1Q9LU78_9PSEU</name>
<dbReference type="InterPro" id="IPR013216">
    <property type="entry name" value="Methyltransf_11"/>
</dbReference>
<dbReference type="Gene3D" id="3.40.50.150">
    <property type="entry name" value="Vaccinia Virus protein VP39"/>
    <property type="match status" value="1"/>
</dbReference>
<dbReference type="InterPro" id="IPR029044">
    <property type="entry name" value="Nucleotide-diphossugar_trans"/>
</dbReference>
<dbReference type="GO" id="GO:0008757">
    <property type="term" value="F:S-adenosylmethionine-dependent methyltransferase activity"/>
    <property type="evidence" value="ECO:0007669"/>
    <property type="project" value="InterPro"/>
</dbReference>
<dbReference type="EMBL" id="MKQR01000001">
    <property type="protein sequence ID" value="OLR95563.1"/>
    <property type="molecule type" value="Genomic_DNA"/>
</dbReference>
<evidence type="ECO:0000313" key="4">
    <source>
        <dbReference type="EMBL" id="OLR95563.1"/>
    </source>
</evidence>
<dbReference type="Proteomes" id="UP000186040">
    <property type="component" value="Unassembled WGS sequence"/>
</dbReference>
<dbReference type="InterPro" id="IPR029063">
    <property type="entry name" value="SAM-dependent_MTases_sf"/>
</dbReference>
<reference evidence="4 5" key="1">
    <citation type="submission" date="2016-10" db="EMBL/GenBank/DDBJ databases">
        <title>The Draft Genome Sequence of Actinokineospora bangkokensis 44EHWT reveals the biosynthetic pathway of antifungal compounds Thailandins with unusual extender unit butylmalonyl-CoA.</title>
        <authorList>
            <person name="Greule A."/>
            <person name="Intra B."/>
            <person name="Flemming S."/>
            <person name="Rommel M.G."/>
            <person name="Panbangred W."/>
            <person name="Bechthold A."/>
        </authorList>
    </citation>
    <scope>NUCLEOTIDE SEQUENCE [LARGE SCALE GENOMIC DNA]</scope>
    <source>
        <strain evidence="4 5">44EHW</strain>
    </source>
</reference>
<proteinExistence type="predicted"/>
<dbReference type="InterPro" id="IPR001173">
    <property type="entry name" value="Glyco_trans_2-like"/>
</dbReference>
<protein>
    <recommendedName>
        <fullName evidence="6">Glycosyltransferase 2-like domain-containing protein</fullName>
    </recommendedName>
</protein>
<accession>A0A1Q9LU78</accession>
<evidence type="ECO:0000313" key="5">
    <source>
        <dbReference type="Proteomes" id="UP000186040"/>
    </source>
</evidence>
<dbReference type="STRING" id="1193682.BJP25_00270"/>
<dbReference type="CDD" id="cd02440">
    <property type="entry name" value="AdoMet_MTases"/>
    <property type="match status" value="1"/>
</dbReference>
<dbReference type="Pfam" id="PF00535">
    <property type="entry name" value="Glycos_transf_2"/>
    <property type="match status" value="1"/>
</dbReference>
<dbReference type="AlphaFoldDB" id="A0A1Q9LU78"/>
<feature type="domain" description="Methyltransferase type 11" evidence="3">
    <location>
        <begin position="57"/>
        <end position="98"/>
    </location>
</feature>